<evidence type="ECO:0000313" key="3">
    <source>
        <dbReference type="EMBL" id="CAL83937.1"/>
    </source>
</evidence>
<dbReference type="SMART" id="SM00530">
    <property type="entry name" value="HTH_XRE"/>
    <property type="match status" value="1"/>
</dbReference>
<organism evidence="3 4">
    <name type="scientific">Clostridium botulinum (strain Hall / ATCC 3502 / NCTC 13319 / Type A)</name>
    <dbReference type="NCBI Taxonomy" id="441771"/>
    <lineage>
        <taxon>Bacteria</taxon>
        <taxon>Bacillati</taxon>
        <taxon>Bacillota</taxon>
        <taxon>Clostridia</taxon>
        <taxon>Eubacteriales</taxon>
        <taxon>Clostridiaceae</taxon>
        <taxon>Clostridium</taxon>
    </lineage>
</organism>
<dbReference type="SUPFAM" id="SSF47413">
    <property type="entry name" value="lambda repressor-like DNA-binding domains"/>
    <property type="match status" value="1"/>
</dbReference>
<dbReference type="Gene3D" id="1.10.260.40">
    <property type="entry name" value="lambda repressor-like DNA-binding domains"/>
    <property type="match status" value="1"/>
</dbReference>
<dbReference type="InterPro" id="IPR010982">
    <property type="entry name" value="Lambda_DNA-bd_dom_sf"/>
</dbReference>
<dbReference type="PROSITE" id="PS50943">
    <property type="entry name" value="HTH_CROC1"/>
    <property type="match status" value="1"/>
</dbReference>
<name>A5I4G5_CLOBH</name>
<gene>
    <name evidence="3" type="ordered locus">CBO2390</name>
</gene>
<keyword evidence="4" id="KW-1185">Reference proteome</keyword>
<dbReference type="HOGENOM" id="CLU_066192_44_5_9"/>
<dbReference type="KEGG" id="cbo:CBO2390"/>
<sequence>MINRKLKSLRAKHGDTQKDLADFLGVRVSTFNFKENGKTDFTLNEAYKISQKYNSTIEEIFFAKHDVKVTTGTA</sequence>
<keyword evidence="1" id="KW-0238">DNA-binding</keyword>
<dbReference type="Pfam" id="PF01381">
    <property type="entry name" value="HTH_3"/>
    <property type="match status" value="1"/>
</dbReference>
<protein>
    <submittedName>
        <fullName evidence="3">DNA-biding phage protein</fullName>
    </submittedName>
</protein>
<feature type="domain" description="HTH cro/C1-type" evidence="2">
    <location>
        <begin position="6"/>
        <end position="60"/>
    </location>
</feature>
<dbReference type="CDD" id="cd00093">
    <property type="entry name" value="HTH_XRE"/>
    <property type="match status" value="1"/>
</dbReference>
<dbReference type="PATRIC" id="fig|413999.7.peg.2367"/>
<evidence type="ECO:0000313" key="4">
    <source>
        <dbReference type="Proteomes" id="UP000001986"/>
    </source>
</evidence>
<dbReference type="Proteomes" id="UP000001986">
    <property type="component" value="Chromosome"/>
</dbReference>
<proteinExistence type="predicted"/>
<dbReference type="EMBL" id="AM412317">
    <property type="protein sequence ID" value="CAL83937.1"/>
    <property type="molecule type" value="Genomic_DNA"/>
</dbReference>
<reference evidence="3 4" key="1">
    <citation type="journal article" date="2007" name="Genome Res.">
        <title>Genome sequence of a proteolytic (Group I) Clostridium botulinum strain Hall A and comparative analysis of the clostridial genomes.</title>
        <authorList>
            <person name="Sebaihia M."/>
            <person name="Peck M.W."/>
            <person name="Minton N.P."/>
            <person name="Thomson N.R."/>
            <person name="Holden M.T.G."/>
            <person name="Mitchell W.J."/>
            <person name="Carter A.T."/>
            <person name="Bentley S.D."/>
            <person name="Mason D.R."/>
            <person name="Crossman L."/>
            <person name="Paul C.J."/>
            <person name="Ivens A."/>
            <person name="Wells-Bennik M.H.J."/>
            <person name="Davis I.J."/>
            <person name="Cerdeno-Tarraga A.M."/>
            <person name="Churcher C."/>
            <person name="Quail M.A."/>
            <person name="Chillingworth T."/>
            <person name="Feltwell T."/>
            <person name="Fraser A."/>
            <person name="Goodhead I."/>
            <person name="Hance Z."/>
            <person name="Jagels K."/>
            <person name="Larke N."/>
            <person name="Maddison M."/>
            <person name="Moule S."/>
            <person name="Mungall K."/>
            <person name="Norbertczak H."/>
            <person name="Rabbinowitsch E."/>
            <person name="Sanders M."/>
            <person name="Simmonds M."/>
            <person name="White B."/>
            <person name="Whithead S."/>
            <person name="Parkhill J."/>
        </authorList>
    </citation>
    <scope>NUCLEOTIDE SEQUENCE [LARGE SCALE GENOMIC DNA]</scope>
    <source>
        <strain evidence="4">Hall / ATCC 3502 / NCTC 13319 / Type A [Sanger]</strain>
    </source>
</reference>
<dbReference type="GO" id="GO:0003677">
    <property type="term" value="F:DNA binding"/>
    <property type="evidence" value="ECO:0007669"/>
    <property type="project" value="UniProtKB-KW"/>
</dbReference>
<evidence type="ECO:0000256" key="1">
    <source>
        <dbReference type="ARBA" id="ARBA00023125"/>
    </source>
</evidence>
<dbReference type="PANTHER" id="PTHR46558:SF4">
    <property type="entry name" value="DNA-BIDING PHAGE PROTEIN"/>
    <property type="match status" value="1"/>
</dbReference>
<evidence type="ECO:0000259" key="2">
    <source>
        <dbReference type="PROSITE" id="PS50943"/>
    </source>
</evidence>
<accession>A5I4G5</accession>
<dbReference type="PANTHER" id="PTHR46558">
    <property type="entry name" value="TRACRIPTIONAL REGULATORY PROTEIN-RELATED-RELATED"/>
    <property type="match status" value="1"/>
</dbReference>
<dbReference type="GeneID" id="5186645"/>
<dbReference type="InterPro" id="IPR001387">
    <property type="entry name" value="Cro/C1-type_HTH"/>
</dbReference>
<dbReference type="AlphaFoldDB" id="A5I4G5"/>